<dbReference type="InterPro" id="IPR015797">
    <property type="entry name" value="NUDIX_hydrolase-like_dom_sf"/>
</dbReference>
<dbReference type="InterPro" id="IPR000086">
    <property type="entry name" value="NUDIX_hydrolase_dom"/>
</dbReference>
<protein>
    <submittedName>
        <fullName evidence="3">NUDIX domain-containing protein</fullName>
    </submittedName>
</protein>
<evidence type="ECO:0000256" key="1">
    <source>
        <dbReference type="ARBA" id="ARBA00022801"/>
    </source>
</evidence>
<name>A0ABW4XGD1_9ACTN</name>
<dbReference type="Proteomes" id="UP001597402">
    <property type="component" value="Unassembled WGS sequence"/>
</dbReference>
<evidence type="ECO:0000313" key="3">
    <source>
        <dbReference type="EMBL" id="MFD2093683.1"/>
    </source>
</evidence>
<keyword evidence="1" id="KW-0378">Hydrolase</keyword>
<dbReference type="PROSITE" id="PS51462">
    <property type="entry name" value="NUDIX"/>
    <property type="match status" value="1"/>
</dbReference>
<organism evidence="3 4">
    <name type="scientific">Blastococcus deserti</name>
    <dbReference type="NCBI Taxonomy" id="2259033"/>
    <lineage>
        <taxon>Bacteria</taxon>
        <taxon>Bacillati</taxon>
        <taxon>Actinomycetota</taxon>
        <taxon>Actinomycetes</taxon>
        <taxon>Geodermatophilales</taxon>
        <taxon>Geodermatophilaceae</taxon>
        <taxon>Blastococcus</taxon>
    </lineage>
</organism>
<dbReference type="EMBL" id="JBHUHP010000028">
    <property type="protein sequence ID" value="MFD2093683.1"/>
    <property type="molecule type" value="Genomic_DNA"/>
</dbReference>
<dbReference type="Pfam" id="PF00293">
    <property type="entry name" value="NUDIX"/>
    <property type="match status" value="1"/>
</dbReference>
<sequence length="202" mass="21995">MTTPTGDGRPHEFRVLDSETVFEGRVIALRRDTVAMPGGGDSVREVVTHPGAVAVVALDDQDRVVLLRQYRHPVGAHLWELPAGLRDEDGEPPLRTAQRELAEEALLAAGRWSLLATVYNSPGFSDEQVLVYLAEELSEVERPDGFVVEHEEADMTLERVPLAEAVQRVFDGDIRNSSAVIGVLAAAQVRSGAPRLRPADGD</sequence>
<dbReference type="CDD" id="cd24158">
    <property type="entry name" value="NUDIX_ADPRase_Rv1700"/>
    <property type="match status" value="1"/>
</dbReference>
<comment type="caution">
    <text evidence="3">The sequence shown here is derived from an EMBL/GenBank/DDBJ whole genome shotgun (WGS) entry which is preliminary data.</text>
</comment>
<dbReference type="PANTHER" id="PTHR11839">
    <property type="entry name" value="UDP/ADP-SUGAR PYROPHOSPHATASE"/>
    <property type="match status" value="1"/>
</dbReference>
<dbReference type="SUPFAM" id="SSF55811">
    <property type="entry name" value="Nudix"/>
    <property type="match status" value="1"/>
</dbReference>
<evidence type="ECO:0000313" key="4">
    <source>
        <dbReference type="Proteomes" id="UP001597402"/>
    </source>
</evidence>
<proteinExistence type="predicted"/>
<reference evidence="4" key="1">
    <citation type="journal article" date="2019" name="Int. J. Syst. Evol. Microbiol.">
        <title>The Global Catalogue of Microorganisms (GCM) 10K type strain sequencing project: providing services to taxonomists for standard genome sequencing and annotation.</title>
        <authorList>
            <consortium name="The Broad Institute Genomics Platform"/>
            <consortium name="The Broad Institute Genome Sequencing Center for Infectious Disease"/>
            <person name="Wu L."/>
            <person name="Ma J."/>
        </authorList>
    </citation>
    <scope>NUCLEOTIDE SEQUENCE [LARGE SCALE GENOMIC DNA]</scope>
    <source>
        <strain evidence="4">JCM 3338</strain>
    </source>
</reference>
<accession>A0ABW4XGD1</accession>
<dbReference type="RefSeq" id="WP_376879565.1">
    <property type="nucleotide sequence ID" value="NZ_JBHUHP010000028.1"/>
</dbReference>
<dbReference type="Gene3D" id="3.90.79.10">
    <property type="entry name" value="Nucleoside Triphosphate Pyrophosphohydrolase"/>
    <property type="match status" value="1"/>
</dbReference>
<evidence type="ECO:0000259" key="2">
    <source>
        <dbReference type="PROSITE" id="PS51462"/>
    </source>
</evidence>
<feature type="domain" description="Nudix hydrolase" evidence="2">
    <location>
        <begin position="47"/>
        <end position="182"/>
    </location>
</feature>
<gene>
    <name evidence="3" type="ORF">ACFSHS_19145</name>
</gene>
<keyword evidence="4" id="KW-1185">Reference proteome</keyword>
<dbReference type="PANTHER" id="PTHR11839:SF31">
    <property type="entry name" value="ADP-RIBOSE PYROPHOSPHATASE"/>
    <property type="match status" value="1"/>
</dbReference>